<dbReference type="SUPFAM" id="SSF53448">
    <property type="entry name" value="Nucleotide-diphospho-sugar transferases"/>
    <property type="match status" value="1"/>
</dbReference>
<name>A0A9Q8FQG1_9STAP</name>
<evidence type="ECO:0000313" key="4">
    <source>
        <dbReference type="EMBL" id="TDM03848.1"/>
    </source>
</evidence>
<dbReference type="AlphaFoldDB" id="A0A9Q8FQG1"/>
<dbReference type="Proteomes" id="UP000295280">
    <property type="component" value="Unassembled WGS sequence"/>
</dbReference>
<protein>
    <recommendedName>
        <fullName evidence="1">Putative glycosyltransferase TagX</fullName>
    </recommendedName>
    <alternativeName>
        <fullName evidence="2">Teichoic acid biosynthesis protein X</fullName>
    </alternativeName>
</protein>
<evidence type="ECO:0000313" key="5">
    <source>
        <dbReference type="Proteomes" id="UP000295280"/>
    </source>
</evidence>
<sequence>MDKVSIIMPAYNAELFIEDAINSVINQTYRNWELLVIDDCSTDCSAAIIKTYVEQDNRINYIKNIVNSGVSVTRNNGLTASTGHFIAFLDSDDIWQPTKLEKQIALLQAKKGSFSFTNLTYIDKHNEVLGQSTLKLPEEVKYKKLLKHNYIPCSSVVVEKNYLKPFHEDAYNFHEDYYQWLNILKTGVIAYGINEPLLLYRFQTTSKSGNKLKSFFMTFYVFKELGFNSLSAFALTSRHVLIALKKYKNVLTNSVKTK</sequence>
<dbReference type="InterPro" id="IPR029044">
    <property type="entry name" value="Nucleotide-diphossugar_trans"/>
</dbReference>
<dbReference type="Gene3D" id="3.90.550.10">
    <property type="entry name" value="Spore Coat Polysaccharide Biosynthesis Protein SpsA, Chain A"/>
    <property type="match status" value="1"/>
</dbReference>
<comment type="caution">
    <text evidence="4">The sequence shown here is derived from an EMBL/GenBank/DDBJ whole genome shotgun (WGS) entry which is preliminary data.</text>
</comment>
<dbReference type="Pfam" id="PF00535">
    <property type="entry name" value="Glycos_transf_2"/>
    <property type="match status" value="1"/>
</dbReference>
<accession>A0A9Q8FQG1</accession>
<dbReference type="RefSeq" id="WP_133416711.1">
    <property type="nucleotide sequence ID" value="NZ_SCWD01000001.1"/>
</dbReference>
<dbReference type="PANTHER" id="PTHR43685:SF2">
    <property type="entry name" value="GLYCOSYLTRANSFERASE 2-LIKE DOMAIN-CONTAINING PROTEIN"/>
    <property type="match status" value="1"/>
</dbReference>
<reference evidence="4 5" key="1">
    <citation type="submission" date="2019-01" db="EMBL/GenBank/DDBJ databases">
        <title>Draft genome sequences of the type strains of six Macrococcus species.</title>
        <authorList>
            <person name="Mazhar S."/>
            <person name="Altermann E."/>
            <person name="Hill C."/>
            <person name="Mcauliffe O."/>
        </authorList>
    </citation>
    <scope>NUCLEOTIDE SEQUENCE [LARGE SCALE GENOMIC DNA]</scope>
    <source>
        <strain evidence="4 5">ATCC 51828</strain>
    </source>
</reference>
<dbReference type="EMBL" id="SCWD01000001">
    <property type="protein sequence ID" value="TDM03848.1"/>
    <property type="molecule type" value="Genomic_DNA"/>
</dbReference>
<dbReference type="PANTHER" id="PTHR43685">
    <property type="entry name" value="GLYCOSYLTRANSFERASE"/>
    <property type="match status" value="1"/>
</dbReference>
<gene>
    <name evidence="4" type="ORF">ERX40_01400</name>
</gene>
<organism evidence="4 5">
    <name type="scientific">Macrococcus carouselicus</name>
    <dbReference type="NCBI Taxonomy" id="69969"/>
    <lineage>
        <taxon>Bacteria</taxon>
        <taxon>Bacillati</taxon>
        <taxon>Bacillota</taxon>
        <taxon>Bacilli</taxon>
        <taxon>Bacillales</taxon>
        <taxon>Staphylococcaceae</taxon>
        <taxon>Macrococcus</taxon>
    </lineage>
</organism>
<dbReference type="OrthoDB" id="396512at2"/>
<feature type="domain" description="Glycosyltransferase 2-like" evidence="3">
    <location>
        <begin position="5"/>
        <end position="134"/>
    </location>
</feature>
<proteinExistence type="predicted"/>
<evidence type="ECO:0000256" key="1">
    <source>
        <dbReference type="ARBA" id="ARBA00040220"/>
    </source>
</evidence>
<keyword evidence="5" id="KW-1185">Reference proteome</keyword>
<dbReference type="InterPro" id="IPR001173">
    <property type="entry name" value="Glyco_trans_2-like"/>
</dbReference>
<evidence type="ECO:0000256" key="2">
    <source>
        <dbReference type="ARBA" id="ARBA00041596"/>
    </source>
</evidence>
<evidence type="ECO:0000259" key="3">
    <source>
        <dbReference type="Pfam" id="PF00535"/>
    </source>
</evidence>
<dbReference type="InterPro" id="IPR050834">
    <property type="entry name" value="Glycosyltransf_2"/>
</dbReference>